<dbReference type="InterPro" id="IPR029043">
    <property type="entry name" value="GcvT/YgfZ_C"/>
</dbReference>
<dbReference type="InterPro" id="IPR027266">
    <property type="entry name" value="TrmE/GcvT-like"/>
</dbReference>
<dbReference type="Pfam" id="PF08669">
    <property type="entry name" value="GCV_T_C"/>
    <property type="match status" value="1"/>
</dbReference>
<organism evidence="5 6">
    <name type="scientific">Candidatus Nitronauta litoralis</name>
    <dbReference type="NCBI Taxonomy" id="2705533"/>
    <lineage>
        <taxon>Bacteria</taxon>
        <taxon>Pseudomonadati</taxon>
        <taxon>Nitrospinota/Tectimicrobiota group</taxon>
        <taxon>Nitrospinota</taxon>
        <taxon>Nitrospinia</taxon>
        <taxon>Nitrospinales</taxon>
        <taxon>Nitrospinaceae</taxon>
        <taxon>Candidatus Nitronauta</taxon>
    </lineage>
</organism>
<reference evidence="5 6" key="1">
    <citation type="submission" date="2020-02" db="EMBL/GenBank/DDBJ databases">
        <title>Genomic and physiological characterization of two novel Nitrospinaceae genera.</title>
        <authorList>
            <person name="Mueller A.J."/>
            <person name="Jung M.-Y."/>
            <person name="Strachan C.R."/>
            <person name="Herbold C.W."/>
            <person name="Kirkegaard R.H."/>
            <person name="Daims H."/>
        </authorList>
    </citation>
    <scope>NUCLEOTIDE SEQUENCE [LARGE SCALE GENOMIC DNA]</scope>
    <source>
        <strain evidence="5">EB</strain>
    </source>
</reference>
<name>A0A7T0G1Q6_9BACT</name>
<dbReference type="SUPFAM" id="SSF48452">
    <property type="entry name" value="TPR-like"/>
    <property type="match status" value="1"/>
</dbReference>
<evidence type="ECO:0000256" key="1">
    <source>
        <dbReference type="ARBA" id="ARBA00022946"/>
    </source>
</evidence>
<dbReference type="InterPro" id="IPR013977">
    <property type="entry name" value="GcvT_C"/>
</dbReference>
<proteinExistence type="predicted"/>
<evidence type="ECO:0000259" key="4">
    <source>
        <dbReference type="Pfam" id="PF08669"/>
    </source>
</evidence>
<accession>A0A7T0G1Q6</accession>
<keyword evidence="2" id="KW-0802">TPR repeat</keyword>
<dbReference type="Proteomes" id="UP000594688">
    <property type="component" value="Chromosome"/>
</dbReference>
<dbReference type="EMBL" id="CP048685">
    <property type="protein sequence ID" value="QPJ63645.1"/>
    <property type="molecule type" value="Genomic_DNA"/>
</dbReference>
<sequence>MTQTTSIEAEYRRVREACAYFWMETWQIGFIEGEDAFSFLQTQTTNDCLALKTGEGCANAIVTRKGNLRGTFTLYKTGDNAGFLLMERNQADQVIDSLKEFHFREALTFTREIPEFCLLGLQGPKTLAILNELTGQILLDFKTSEARELEIKNHKVWALEKSLTGETGLVLAFEESARTLIFEAIKETGKTAGLGPVSQEALEILRIEAGLPVYGLDMDEKMLLPETGLEHTAVSYHKGCYTGQEVIARLKTYGAPSFALMGISLEEGASELQHNAEMKLGNKRLGVVKSGVYSPGLEKNIALAYIQKNYRSPDKTLEVSVDGKPLKIKTALLPFYQPVSNLSRAKELHQQAMEIYKKEDDLDRPIALLREAIALAPKFALGYEALGVLLSKQNKLDEAIALMKRLVEIDPSEIMAHSNLSVYYMQQGRIEEAEAEKGEATAIQFEKIIEEKQKEKAQAAKSKEQEAERERQVGMFKQVLEIDPVDQVANFGLGTIYFEKGLYEEALGPLQTVVENFKDYSAAYLALGKTLEQLEQKDRATEVYKDGIAAASKKGDLMPLRDMQNRLNKLTDNAT</sequence>
<dbReference type="KEGG" id="nli:G3M70_17925"/>
<dbReference type="InterPro" id="IPR019734">
    <property type="entry name" value="TPR_rpt"/>
</dbReference>
<dbReference type="InterPro" id="IPR006222">
    <property type="entry name" value="GCVT_N"/>
</dbReference>
<dbReference type="AlphaFoldDB" id="A0A7T0G1Q6"/>
<dbReference type="Pfam" id="PF01571">
    <property type="entry name" value="GCV_T"/>
    <property type="match status" value="1"/>
</dbReference>
<dbReference type="Pfam" id="PF13432">
    <property type="entry name" value="TPR_16"/>
    <property type="match status" value="2"/>
</dbReference>
<feature type="domain" description="GCVT N-terminal" evidence="3">
    <location>
        <begin position="5"/>
        <end position="231"/>
    </location>
</feature>
<feature type="domain" description="Aminomethyltransferase C-terminal" evidence="4">
    <location>
        <begin position="260"/>
        <end position="336"/>
    </location>
</feature>
<dbReference type="SUPFAM" id="SSF103025">
    <property type="entry name" value="Folate-binding domain"/>
    <property type="match status" value="1"/>
</dbReference>
<dbReference type="InterPro" id="IPR028896">
    <property type="entry name" value="GcvT/YgfZ/DmdA"/>
</dbReference>
<dbReference type="NCBIfam" id="TIGR03317">
    <property type="entry name" value="ygfZ_signature"/>
    <property type="match status" value="1"/>
</dbReference>
<keyword evidence="1" id="KW-0809">Transit peptide</keyword>
<dbReference type="PROSITE" id="PS50005">
    <property type="entry name" value="TPR"/>
    <property type="match status" value="1"/>
</dbReference>
<evidence type="ECO:0000313" key="5">
    <source>
        <dbReference type="EMBL" id="QPJ63645.1"/>
    </source>
</evidence>
<dbReference type="InterPro" id="IPR017703">
    <property type="entry name" value="YgfZ/GCV_T_CS"/>
</dbReference>
<evidence type="ECO:0000259" key="3">
    <source>
        <dbReference type="Pfam" id="PF01571"/>
    </source>
</evidence>
<dbReference type="Gene3D" id="3.30.1360.120">
    <property type="entry name" value="Probable tRNA modification gtpase trme, domain 1"/>
    <property type="match status" value="1"/>
</dbReference>
<dbReference type="PANTHER" id="PTHR43757">
    <property type="entry name" value="AMINOMETHYLTRANSFERASE"/>
    <property type="match status" value="1"/>
</dbReference>
<dbReference type="Gene3D" id="1.25.40.10">
    <property type="entry name" value="Tetratricopeptide repeat domain"/>
    <property type="match status" value="2"/>
</dbReference>
<dbReference type="SMART" id="SM00028">
    <property type="entry name" value="TPR"/>
    <property type="match status" value="4"/>
</dbReference>
<dbReference type="InterPro" id="IPR011990">
    <property type="entry name" value="TPR-like_helical_dom_sf"/>
</dbReference>
<gene>
    <name evidence="5" type="ORF">G3M70_17925</name>
</gene>
<dbReference type="PANTHER" id="PTHR43757:SF2">
    <property type="entry name" value="AMINOMETHYLTRANSFERASE, MITOCHONDRIAL"/>
    <property type="match status" value="1"/>
</dbReference>
<evidence type="ECO:0000256" key="2">
    <source>
        <dbReference type="PROSITE-ProRule" id="PRU00339"/>
    </source>
</evidence>
<feature type="repeat" description="TPR" evidence="2">
    <location>
        <begin position="380"/>
        <end position="413"/>
    </location>
</feature>
<dbReference type="SUPFAM" id="SSF101790">
    <property type="entry name" value="Aminomethyltransferase beta-barrel domain"/>
    <property type="match status" value="1"/>
</dbReference>
<protein>
    <submittedName>
        <fullName evidence="5">Tetratricopeptide repeat protein</fullName>
    </submittedName>
</protein>
<evidence type="ECO:0000313" key="6">
    <source>
        <dbReference type="Proteomes" id="UP000594688"/>
    </source>
</evidence>